<evidence type="ECO:0000256" key="9">
    <source>
        <dbReference type="ARBA" id="ARBA00070492"/>
    </source>
</evidence>
<organism evidence="13 14">
    <name type="scientific">Petrolisthes manimaculis</name>
    <dbReference type="NCBI Taxonomy" id="1843537"/>
    <lineage>
        <taxon>Eukaryota</taxon>
        <taxon>Metazoa</taxon>
        <taxon>Ecdysozoa</taxon>
        <taxon>Arthropoda</taxon>
        <taxon>Crustacea</taxon>
        <taxon>Multicrustacea</taxon>
        <taxon>Malacostraca</taxon>
        <taxon>Eumalacostraca</taxon>
        <taxon>Eucarida</taxon>
        <taxon>Decapoda</taxon>
        <taxon>Pleocyemata</taxon>
        <taxon>Anomura</taxon>
        <taxon>Galatheoidea</taxon>
        <taxon>Porcellanidae</taxon>
        <taxon>Petrolisthes</taxon>
    </lineage>
</organism>
<evidence type="ECO:0000256" key="1">
    <source>
        <dbReference type="ARBA" id="ARBA00004120"/>
    </source>
</evidence>
<evidence type="ECO:0000256" key="3">
    <source>
        <dbReference type="ARBA" id="ARBA00022490"/>
    </source>
</evidence>
<dbReference type="GO" id="GO:0030992">
    <property type="term" value="C:intraciliary transport particle B"/>
    <property type="evidence" value="ECO:0007669"/>
    <property type="project" value="TreeGrafter"/>
</dbReference>
<accession>A0AAE1UNJ8</accession>
<dbReference type="InterPro" id="IPR041476">
    <property type="entry name" value="TRAF3IP1_C"/>
</dbReference>
<comment type="subcellular location">
    <subcellularLocation>
        <location evidence="2">Cytoplasm</location>
        <location evidence="2">Cytoskeleton</location>
        <location evidence="2">Cilium axoneme</location>
    </subcellularLocation>
    <subcellularLocation>
        <location evidence="1">Cytoplasm</location>
        <location evidence="1">Cytoskeleton</location>
        <location evidence="1">Cilium basal body</location>
    </subcellularLocation>
</comment>
<evidence type="ECO:0000256" key="5">
    <source>
        <dbReference type="ARBA" id="ARBA00023054"/>
    </source>
</evidence>
<keyword evidence="5" id="KW-0175">Coiled coil</keyword>
<evidence type="ECO:0000256" key="8">
    <source>
        <dbReference type="ARBA" id="ARBA00043971"/>
    </source>
</evidence>
<feature type="compositionally biased region" description="Basic and acidic residues" evidence="10">
    <location>
        <begin position="591"/>
        <end position="604"/>
    </location>
</feature>
<dbReference type="EMBL" id="JAWZYT010000168">
    <property type="protein sequence ID" value="KAK4327156.1"/>
    <property type="molecule type" value="Genomic_DNA"/>
</dbReference>
<feature type="compositionally biased region" description="Basic and acidic residues" evidence="10">
    <location>
        <begin position="137"/>
        <end position="183"/>
    </location>
</feature>
<evidence type="ECO:0000256" key="6">
    <source>
        <dbReference type="ARBA" id="ARBA00023212"/>
    </source>
</evidence>
<feature type="region of interest" description="Disordered" evidence="10">
    <location>
        <begin position="134"/>
        <end position="655"/>
    </location>
</feature>
<dbReference type="PANTHER" id="PTHR31363:SF0">
    <property type="entry name" value="TRAF3-INTERACTING PROTEIN 1"/>
    <property type="match status" value="1"/>
</dbReference>
<feature type="compositionally biased region" description="Acidic residues" evidence="10">
    <location>
        <begin position="627"/>
        <end position="637"/>
    </location>
</feature>
<proteinExistence type="inferred from homology"/>
<dbReference type="GO" id="GO:0005930">
    <property type="term" value="C:axoneme"/>
    <property type="evidence" value="ECO:0007669"/>
    <property type="project" value="UniProtKB-SubCell"/>
</dbReference>
<dbReference type="GO" id="GO:0048513">
    <property type="term" value="P:animal organ development"/>
    <property type="evidence" value="ECO:0007669"/>
    <property type="project" value="UniProtKB-ARBA"/>
</dbReference>
<evidence type="ECO:0000313" key="13">
    <source>
        <dbReference type="EMBL" id="KAK4327156.1"/>
    </source>
</evidence>
<dbReference type="GO" id="GO:0042073">
    <property type="term" value="P:intraciliary transport"/>
    <property type="evidence" value="ECO:0007669"/>
    <property type="project" value="TreeGrafter"/>
</dbReference>
<dbReference type="Pfam" id="PF10243">
    <property type="entry name" value="MIP-T3"/>
    <property type="match status" value="1"/>
</dbReference>
<gene>
    <name evidence="13" type="ORF">Pmani_002385</name>
</gene>
<comment type="caution">
    <text evidence="13">The sequence shown here is derived from an EMBL/GenBank/DDBJ whole genome shotgun (WGS) entry which is preliminary data.</text>
</comment>
<dbReference type="PANTHER" id="PTHR31363">
    <property type="entry name" value="TRAF3-INTERACTING PROTEIN 1"/>
    <property type="match status" value="1"/>
</dbReference>
<feature type="compositionally biased region" description="Pro residues" evidence="10">
    <location>
        <begin position="508"/>
        <end position="528"/>
    </location>
</feature>
<keyword evidence="4" id="KW-0970">Cilium biogenesis/degradation</keyword>
<dbReference type="Gene3D" id="1.10.418.50">
    <property type="entry name" value="Microtubule-binding protein MIP-T3"/>
    <property type="match status" value="1"/>
</dbReference>
<evidence type="ECO:0000256" key="7">
    <source>
        <dbReference type="ARBA" id="ARBA00023273"/>
    </source>
</evidence>
<dbReference type="GO" id="GO:0060271">
    <property type="term" value="P:cilium assembly"/>
    <property type="evidence" value="ECO:0007669"/>
    <property type="project" value="TreeGrafter"/>
</dbReference>
<dbReference type="GO" id="GO:0070507">
    <property type="term" value="P:regulation of microtubule cytoskeleton organization"/>
    <property type="evidence" value="ECO:0007669"/>
    <property type="project" value="TreeGrafter"/>
</dbReference>
<comment type="similarity">
    <text evidence="8">Belongs to the TRAF3IP1 family.</text>
</comment>
<keyword evidence="7" id="KW-0966">Cell projection</keyword>
<protein>
    <recommendedName>
        <fullName evidence="9">TRAF3-interacting protein 1</fullName>
    </recommendedName>
</protein>
<feature type="domain" description="TRAF3-interacting protein 1 C-terminal" evidence="12">
    <location>
        <begin position="670"/>
        <end position="830"/>
    </location>
</feature>
<reference evidence="13" key="1">
    <citation type="submission" date="2023-11" db="EMBL/GenBank/DDBJ databases">
        <title>Genome assemblies of two species of porcelain crab, Petrolisthes cinctipes and Petrolisthes manimaculis (Anomura: Porcellanidae).</title>
        <authorList>
            <person name="Angst P."/>
        </authorList>
    </citation>
    <scope>NUCLEOTIDE SEQUENCE</scope>
    <source>
        <strain evidence="13">PB745_02</strain>
        <tissue evidence="13">Gill</tissue>
    </source>
</reference>
<keyword evidence="6" id="KW-0206">Cytoskeleton</keyword>
<dbReference type="Proteomes" id="UP001292094">
    <property type="component" value="Unassembled WGS sequence"/>
</dbReference>
<dbReference type="InterPro" id="IPR040468">
    <property type="entry name" value="TRAF3IP1_N"/>
</dbReference>
<evidence type="ECO:0000256" key="10">
    <source>
        <dbReference type="SAM" id="MobiDB-lite"/>
    </source>
</evidence>
<dbReference type="InterPro" id="IPR042576">
    <property type="entry name" value="TRAF3IP1_N_sf"/>
</dbReference>
<feature type="domain" description="TRAF3-interacting protein 1 N-terminal" evidence="11">
    <location>
        <begin position="10"/>
        <end position="118"/>
    </location>
</feature>
<feature type="compositionally biased region" description="Polar residues" evidence="10">
    <location>
        <begin position="194"/>
        <end position="210"/>
    </location>
</feature>
<dbReference type="Pfam" id="PF17749">
    <property type="entry name" value="MIP-T3_C"/>
    <property type="match status" value="1"/>
</dbReference>
<feature type="compositionally biased region" description="Pro residues" evidence="10">
    <location>
        <begin position="478"/>
        <end position="489"/>
    </location>
</feature>
<keyword evidence="3" id="KW-0963">Cytoplasm</keyword>
<evidence type="ECO:0000256" key="2">
    <source>
        <dbReference type="ARBA" id="ARBA00004430"/>
    </source>
</evidence>
<dbReference type="FunFam" id="1.10.418.50:FF:000001">
    <property type="entry name" value="TRAF3-interacting protein 1 isoform X1"/>
    <property type="match status" value="1"/>
</dbReference>
<feature type="compositionally biased region" description="Basic and acidic residues" evidence="10">
    <location>
        <begin position="252"/>
        <end position="273"/>
    </location>
</feature>
<sequence>MSVAVESAVLKKTQVELGKYIKKPPLTDKLLNKPPFRFLHDIINVIIKETGFLSGLYTDEELSSENIKDKESKVAFLQKCIDATALATGESLTVRPSKIVAGHEADKTNIWLQALGKAIEQNVDSTEAVEQVLSGVKPDKGKKTDKKLDKSKEKTEKKPEKSKKEAAGTNKTGKDISPKDAKSARARVPKQGTKPPSNSRAAQPKTTQGLRNKPPSNPKDSHQLTVQAKNIPMIKSPTKDTEKKGTALKGSRSKDGKEKTSRKPKSKEDEKSSSRSKSGRSRGSREKAAEEAGEADKKKDESPKSKSSKSRPASRVGQAIEVGKENSPPHEVINDDSTISNGHATEEEMALAPMLGSSRPPSAKLDVSGDTKEEEQEEVDLIKDEGVEEPAVLPETDPNPLDPEPAALEGISSMGEEDSATMNGPASLIQVEGMDGGKEEVGEDQGTKDNENNNSDIDPAILKAMAPNSDQVQGEDAPPSPSQPPPEPPDSGVGSLESPKQPPSSQQQPPPLPTPPQRTGPTPAPPPLRALEQFDDAGNTGGGEMPTAPPLSMQAHADELPPGDQPTEKSTRPRTGRRSARPPSARPAPPRVRERREVSKEEQQPQRPGTAKPVANVILPTAGDRDNNDDDDDDNFTVEETKPAVPLDDPTFDPAASGAAVAAGVAAVGEDGEGAGLLVAQILETKKEMEDGRRNAFSPETPGHRRVPIEQALLSDANRRKERELIQKDVQKLSTSIQSITRSVNPLAKMLDYLQEDLDSMHKELEMWRTENIQLAQTLKREQSATEQSLEPLRSQLLDLETAVQEQRDRLSAVKSSILKNDDKIGRLIAGINLNV</sequence>
<evidence type="ECO:0000259" key="11">
    <source>
        <dbReference type="Pfam" id="PF10243"/>
    </source>
</evidence>
<evidence type="ECO:0000256" key="4">
    <source>
        <dbReference type="ARBA" id="ARBA00022794"/>
    </source>
</evidence>
<feature type="compositionally biased region" description="Basic and acidic residues" evidence="10">
    <location>
        <begin position="435"/>
        <end position="451"/>
    </location>
</feature>
<dbReference type="AlphaFoldDB" id="A0AAE1UNJ8"/>
<dbReference type="InterPro" id="IPR018799">
    <property type="entry name" value="TRAF3IP1"/>
</dbReference>
<dbReference type="GO" id="GO:0036064">
    <property type="term" value="C:ciliary basal body"/>
    <property type="evidence" value="ECO:0007669"/>
    <property type="project" value="TreeGrafter"/>
</dbReference>
<keyword evidence="14" id="KW-1185">Reference proteome</keyword>
<name>A0AAE1UNJ8_9EUCA</name>
<evidence type="ECO:0000313" key="14">
    <source>
        <dbReference type="Proteomes" id="UP001292094"/>
    </source>
</evidence>
<evidence type="ECO:0000259" key="12">
    <source>
        <dbReference type="Pfam" id="PF17749"/>
    </source>
</evidence>
<dbReference type="GO" id="GO:0048731">
    <property type="term" value="P:system development"/>
    <property type="evidence" value="ECO:0007669"/>
    <property type="project" value="UniProtKB-ARBA"/>
</dbReference>
<feature type="compositionally biased region" description="Basic and acidic residues" evidence="10">
    <location>
        <begin position="283"/>
        <end position="304"/>
    </location>
</feature>
<dbReference type="GO" id="GO:0008017">
    <property type="term" value="F:microtubule binding"/>
    <property type="evidence" value="ECO:0007669"/>
    <property type="project" value="InterPro"/>
</dbReference>